<evidence type="ECO:0000313" key="1">
    <source>
        <dbReference type="EMBL" id="KZV20835.1"/>
    </source>
</evidence>
<dbReference type="Proteomes" id="UP000250235">
    <property type="component" value="Unassembled WGS sequence"/>
</dbReference>
<evidence type="ECO:0000313" key="2">
    <source>
        <dbReference type="Proteomes" id="UP000250235"/>
    </source>
</evidence>
<reference evidence="1 2" key="1">
    <citation type="journal article" date="2015" name="Proc. Natl. Acad. Sci. U.S.A.">
        <title>The resurrection genome of Boea hygrometrica: A blueprint for survival of dehydration.</title>
        <authorList>
            <person name="Xiao L."/>
            <person name="Yang G."/>
            <person name="Zhang L."/>
            <person name="Yang X."/>
            <person name="Zhao S."/>
            <person name="Ji Z."/>
            <person name="Zhou Q."/>
            <person name="Hu M."/>
            <person name="Wang Y."/>
            <person name="Chen M."/>
            <person name="Xu Y."/>
            <person name="Jin H."/>
            <person name="Xiao X."/>
            <person name="Hu G."/>
            <person name="Bao F."/>
            <person name="Hu Y."/>
            <person name="Wan P."/>
            <person name="Li L."/>
            <person name="Deng X."/>
            <person name="Kuang T."/>
            <person name="Xiang C."/>
            <person name="Zhu J.K."/>
            <person name="Oliver M.J."/>
            <person name="He Y."/>
        </authorList>
    </citation>
    <scope>NUCLEOTIDE SEQUENCE [LARGE SCALE GENOMIC DNA]</scope>
    <source>
        <strain evidence="2">cv. XS01</strain>
    </source>
</reference>
<organism evidence="1 2">
    <name type="scientific">Dorcoceras hygrometricum</name>
    <dbReference type="NCBI Taxonomy" id="472368"/>
    <lineage>
        <taxon>Eukaryota</taxon>
        <taxon>Viridiplantae</taxon>
        <taxon>Streptophyta</taxon>
        <taxon>Embryophyta</taxon>
        <taxon>Tracheophyta</taxon>
        <taxon>Spermatophyta</taxon>
        <taxon>Magnoliopsida</taxon>
        <taxon>eudicotyledons</taxon>
        <taxon>Gunneridae</taxon>
        <taxon>Pentapetalae</taxon>
        <taxon>asterids</taxon>
        <taxon>lamiids</taxon>
        <taxon>Lamiales</taxon>
        <taxon>Gesneriaceae</taxon>
        <taxon>Didymocarpoideae</taxon>
        <taxon>Trichosporeae</taxon>
        <taxon>Loxocarpinae</taxon>
        <taxon>Dorcoceras</taxon>
    </lineage>
</organism>
<accession>A0A2Z7AG76</accession>
<keyword evidence="2" id="KW-1185">Reference proteome</keyword>
<protein>
    <submittedName>
        <fullName evidence="1">Uncharacterized protein</fullName>
    </submittedName>
</protein>
<gene>
    <name evidence="1" type="ORF">F511_41940</name>
</gene>
<proteinExistence type="predicted"/>
<sequence length="64" mass="7783">MLDRRSIQIRFGCWTEEQFRCEGEVISSEEEIWIKYEERSDVKRSLFSNEEKTISDVNDNIYED</sequence>
<dbReference type="EMBL" id="KV015125">
    <property type="protein sequence ID" value="KZV20835.1"/>
    <property type="molecule type" value="Genomic_DNA"/>
</dbReference>
<dbReference type="AlphaFoldDB" id="A0A2Z7AG76"/>
<name>A0A2Z7AG76_9LAMI</name>